<dbReference type="OrthoDB" id="191241at2157"/>
<evidence type="ECO:0000256" key="1">
    <source>
        <dbReference type="ARBA" id="ARBA00022980"/>
    </source>
</evidence>
<reference evidence="5 6" key="1">
    <citation type="journal article" date="2015" name="Int. J. Syst. Evol. Microbiol.">
        <title>M ethanocaldococcus bathoardescens sp. nov., a hyperthermophilic methanogen isolated from a volcanically active deep-sea hydrothermal vent.</title>
        <authorList>
            <person name="Stewart L.C."/>
            <person name="Jung J.H."/>
            <person name="Kim Y.T."/>
            <person name="Kwon S.W."/>
            <person name="Park C.S."/>
            <person name="Holden J.F."/>
        </authorList>
    </citation>
    <scope>NUCLEOTIDE SEQUENCE [LARGE SCALE GENOMIC DNA]</scope>
    <source>
        <strain evidence="5 6">JH146</strain>
    </source>
</reference>
<dbReference type="GO" id="GO:1990904">
    <property type="term" value="C:ribonucleoprotein complex"/>
    <property type="evidence" value="ECO:0007669"/>
    <property type="project" value="UniProtKB-KW"/>
</dbReference>
<dbReference type="NCBIfam" id="NF001981">
    <property type="entry name" value="PRK00773.1-1"/>
    <property type="match status" value="1"/>
</dbReference>
<name>A0A076LGT3_9EURY</name>
<comment type="subunit">
    <text evidence="3">Part of the 50S ribosomal subunit. Binds 23S rRNA.</text>
</comment>
<evidence type="ECO:0000256" key="2">
    <source>
        <dbReference type="ARBA" id="ARBA00023274"/>
    </source>
</evidence>
<dbReference type="GeneID" id="24891429"/>
<sequence>MAKIFRITGQILKKGEPMLFRKEYKALKPEHALEILYSEFGGRYKVKRSKIKILNIEEISPEDVTDPVLKKLVTA</sequence>
<dbReference type="EMBL" id="CP009149">
    <property type="protein sequence ID" value="AIJ05668.1"/>
    <property type="molecule type" value="Genomic_DNA"/>
</dbReference>
<organism evidence="5 6">
    <name type="scientific">Methanocaldococcus bathoardescens</name>
    <dbReference type="NCBI Taxonomy" id="1301915"/>
    <lineage>
        <taxon>Archaea</taxon>
        <taxon>Methanobacteriati</taxon>
        <taxon>Methanobacteriota</taxon>
        <taxon>Methanomada group</taxon>
        <taxon>Methanococci</taxon>
        <taxon>Methanococcales</taxon>
        <taxon>Methanocaldococcaceae</taxon>
        <taxon>Methanocaldococcus</taxon>
    </lineage>
</organism>
<dbReference type="AlphaFoldDB" id="A0A076LGT3"/>
<dbReference type="Gene3D" id="3.10.20.10">
    <property type="match status" value="1"/>
</dbReference>
<keyword evidence="3" id="KW-0694">RNA-binding</keyword>
<feature type="domain" description="Large ribosomal subunit protein eL20" evidence="4">
    <location>
        <begin position="3"/>
        <end position="57"/>
    </location>
</feature>
<dbReference type="InterPro" id="IPR023573">
    <property type="entry name" value="Ribosomal_eL20_dom"/>
</dbReference>
<dbReference type="SUPFAM" id="SSF160374">
    <property type="entry name" value="RplX-like"/>
    <property type="match status" value="1"/>
</dbReference>
<evidence type="ECO:0000256" key="3">
    <source>
        <dbReference type="HAMAP-Rule" id="MF_00273"/>
    </source>
</evidence>
<comment type="similarity">
    <text evidence="3">Belongs to the eukaryotic ribosomal protein eL20 family.</text>
</comment>
<evidence type="ECO:0000313" key="5">
    <source>
        <dbReference type="EMBL" id="AIJ05668.1"/>
    </source>
</evidence>
<protein>
    <recommendedName>
        <fullName evidence="3">Large ribosomal subunit protein eL20</fullName>
    </recommendedName>
</protein>
<dbReference type="GO" id="GO:0070180">
    <property type="term" value="F:large ribosomal subunit rRNA binding"/>
    <property type="evidence" value="ECO:0007669"/>
    <property type="project" value="UniProtKB-UniRule"/>
</dbReference>
<dbReference type="Proteomes" id="UP000028781">
    <property type="component" value="Chromosome"/>
</dbReference>
<evidence type="ECO:0000259" key="4">
    <source>
        <dbReference type="Pfam" id="PF01775"/>
    </source>
</evidence>
<keyword evidence="3" id="KW-0699">rRNA-binding</keyword>
<keyword evidence="2 3" id="KW-0687">Ribonucleoprotein</keyword>
<dbReference type="HAMAP" id="MF_00273">
    <property type="entry name" value="Ribosomal_eL20"/>
    <property type="match status" value="1"/>
</dbReference>
<dbReference type="InterPro" id="IPR028877">
    <property type="entry name" value="Ribosomal_eL20"/>
</dbReference>
<dbReference type="HOGENOM" id="CLU_177460_0_1_2"/>
<dbReference type="GO" id="GO:0003735">
    <property type="term" value="F:structural constituent of ribosome"/>
    <property type="evidence" value="ECO:0007669"/>
    <property type="project" value="InterPro"/>
</dbReference>
<dbReference type="GO" id="GO:0006412">
    <property type="term" value="P:translation"/>
    <property type="evidence" value="ECO:0007669"/>
    <property type="project" value="UniProtKB-UniRule"/>
</dbReference>
<keyword evidence="6" id="KW-1185">Reference proteome</keyword>
<accession>A0A076LGT3</accession>
<dbReference type="STRING" id="1301915.JH146_0822"/>
<dbReference type="RefSeq" id="WP_081874467.1">
    <property type="nucleotide sequence ID" value="NZ_CP009149.1"/>
</dbReference>
<proteinExistence type="inferred from homology"/>
<evidence type="ECO:0000313" key="6">
    <source>
        <dbReference type="Proteomes" id="UP000028781"/>
    </source>
</evidence>
<dbReference type="KEGG" id="mjh:JH146_0822"/>
<dbReference type="GO" id="GO:0005840">
    <property type="term" value="C:ribosome"/>
    <property type="evidence" value="ECO:0007669"/>
    <property type="project" value="UniProtKB-KW"/>
</dbReference>
<keyword evidence="1 3" id="KW-0689">Ribosomal protein</keyword>
<gene>
    <name evidence="3" type="primary">rpl18a</name>
    <name evidence="3" type="synonym">rpl20e</name>
    <name evidence="3" type="synonym">rplX</name>
    <name evidence="5" type="ORF">JH146_0822</name>
</gene>
<dbReference type="Pfam" id="PF01775">
    <property type="entry name" value="Ribosomal_L18A"/>
    <property type="match status" value="1"/>
</dbReference>